<dbReference type="GO" id="GO:0046872">
    <property type="term" value="F:metal ion binding"/>
    <property type="evidence" value="ECO:0007669"/>
    <property type="project" value="UniProtKB-KW"/>
</dbReference>
<comment type="caution">
    <text evidence="3">The sequence shown here is derived from an EMBL/GenBank/DDBJ whole genome shotgun (WGS) entry which is preliminary data.</text>
</comment>
<dbReference type="PANTHER" id="PTHR31009">
    <property type="entry name" value="S-ADENOSYL-L-METHIONINE:CARBOXYL METHYLTRANSFERASE FAMILY PROTEIN"/>
    <property type="match status" value="1"/>
</dbReference>
<keyword evidence="4" id="KW-1185">Reference proteome</keyword>
<evidence type="ECO:0000313" key="4">
    <source>
        <dbReference type="Proteomes" id="UP001417504"/>
    </source>
</evidence>
<proteinExistence type="predicted"/>
<dbReference type="InterPro" id="IPR029063">
    <property type="entry name" value="SAM-dependent_MTases_sf"/>
</dbReference>
<evidence type="ECO:0000256" key="2">
    <source>
        <dbReference type="ARBA" id="ARBA00022842"/>
    </source>
</evidence>
<dbReference type="Proteomes" id="UP001417504">
    <property type="component" value="Unassembled WGS sequence"/>
</dbReference>
<evidence type="ECO:0000256" key="1">
    <source>
        <dbReference type="ARBA" id="ARBA00022723"/>
    </source>
</evidence>
<organism evidence="3 4">
    <name type="scientific">Stephania japonica</name>
    <dbReference type="NCBI Taxonomy" id="461633"/>
    <lineage>
        <taxon>Eukaryota</taxon>
        <taxon>Viridiplantae</taxon>
        <taxon>Streptophyta</taxon>
        <taxon>Embryophyta</taxon>
        <taxon>Tracheophyta</taxon>
        <taxon>Spermatophyta</taxon>
        <taxon>Magnoliopsida</taxon>
        <taxon>Ranunculales</taxon>
        <taxon>Menispermaceae</taxon>
        <taxon>Menispermoideae</taxon>
        <taxon>Cissampelideae</taxon>
        <taxon>Stephania</taxon>
    </lineage>
</organism>
<protein>
    <recommendedName>
        <fullName evidence="5">S-adenosylmethionine-dependent methyltransferase</fullName>
    </recommendedName>
</protein>
<evidence type="ECO:0000313" key="3">
    <source>
        <dbReference type="EMBL" id="KAK9091369.1"/>
    </source>
</evidence>
<keyword evidence="1" id="KW-0479">Metal-binding</keyword>
<dbReference type="Gene3D" id="1.10.1200.270">
    <property type="entry name" value="Methyltransferase, alpha-helical capping domain"/>
    <property type="match status" value="1"/>
</dbReference>
<name>A0AAP0EDS3_9MAGN</name>
<keyword evidence="2" id="KW-0460">Magnesium</keyword>
<dbReference type="Pfam" id="PF03492">
    <property type="entry name" value="Methyltransf_7"/>
    <property type="match status" value="1"/>
</dbReference>
<evidence type="ECO:0008006" key="5">
    <source>
        <dbReference type="Google" id="ProtNLM"/>
    </source>
</evidence>
<dbReference type="SUPFAM" id="SSF53335">
    <property type="entry name" value="S-adenosyl-L-methionine-dependent methyltransferases"/>
    <property type="match status" value="1"/>
</dbReference>
<dbReference type="InterPro" id="IPR005299">
    <property type="entry name" value="MeTrfase_7"/>
</dbReference>
<dbReference type="Gene3D" id="3.40.50.150">
    <property type="entry name" value="Vaccinia Virus protein VP39"/>
    <property type="match status" value="1"/>
</dbReference>
<dbReference type="AlphaFoldDB" id="A0AAP0EDS3"/>
<accession>A0AAP0EDS3</accession>
<dbReference type="GO" id="GO:0008168">
    <property type="term" value="F:methyltransferase activity"/>
    <property type="evidence" value="ECO:0007669"/>
    <property type="project" value="InterPro"/>
</dbReference>
<sequence length="359" mass="40329">MEKVAIESFAMNGGVGDNSYANNSSLQRSGFEATRSLIHEAIMEKLDIKHLTSGNSFRITDLGCSAGPNTFAAVQDIVEAIEQKHQSEGTQLPLPEFHVYFNDQVSNDFNTLFASLPLERRYFATGVPGSFHTRLFPEKSINLVHSFAALPWLSKVPEEVVNIHSLCWNKGRIHYTNAPVEVKEAYKGQFAKDMMRFFNARAKEVVHGGLMALCFPCLPDGQPNSHFLINVLFDLLGSALMDMVQMGRVDEAKVASFNIPFYASSTKEVVTLVETNGRFTIERMETLGSPILQAREGSECYSKTTRACTEGLIREHFGHDDEIINELFDRLTKKISDSDSILEESYMTYVFVLLKRKED</sequence>
<reference evidence="3 4" key="1">
    <citation type="submission" date="2024-01" db="EMBL/GenBank/DDBJ databases">
        <title>Genome assemblies of Stephania.</title>
        <authorList>
            <person name="Yang L."/>
        </authorList>
    </citation>
    <scope>NUCLEOTIDE SEQUENCE [LARGE SCALE GENOMIC DNA]</scope>
    <source>
        <strain evidence="3">QJT</strain>
        <tissue evidence="3">Leaf</tissue>
    </source>
</reference>
<dbReference type="EMBL" id="JBBNAE010000010">
    <property type="protein sequence ID" value="KAK9091369.1"/>
    <property type="molecule type" value="Genomic_DNA"/>
</dbReference>
<dbReference type="InterPro" id="IPR042086">
    <property type="entry name" value="MeTrfase_capping"/>
</dbReference>
<gene>
    <name evidence="3" type="ORF">Sjap_024546</name>
</gene>